<organism evidence="2 3">
    <name type="scientific">Engelhardtia mirabilis</name>
    <dbReference type="NCBI Taxonomy" id="2528011"/>
    <lineage>
        <taxon>Bacteria</taxon>
        <taxon>Pseudomonadati</taxon>
        <taxon>Planctomycetota</taxon>
        <taxon>Planctomycetia</taxon>
        <taxon>Planctomycetia incertae sedis</taxon>
        <taxon>Engelhardtia</taxon>
    </lineage>
</organism>
<proteinExistence type="predicted"/>
<gene>
    <name evidence="2" type="ORF">Pla133_24030</name>
</gene>
<dbReference type="KEGG" id="pbap:Pla133_24030"/>
<reference evidence="2 3" key="1">
    <citation type="submission" date="2019-02" db="EMBL/GenBank/DDBJ databases">
        <title>Deep-cultivation of Planctomycetes and their phenomic and genomic characterization uncovers novel biology.</title>
        <authorList>
            <person name="Wiegand S."/>
            <person name="Jogler M."/>
            <person name="Boedeker C."/>
            <person name="Pinto D."/>
            <person name="Vollmers J."/>
            <person name="Rivas-Marin E."/>
            <person name="Kohn T."/>
            <person name="Peeters S.H."/>
            <person name="Heuer A."/>
            <person name="Rast P."/>
            <person name="Oberbeckmann S."/>
            <person name="Bunk B."/>
            <person name="Jeske O."/>
            <person name="Meyerdierks A."/>
            <person name="Storesund J.E."/>
            <person name="Kallscheuer N."/>
            <person name="Luecker S."/>
            <person name="Lage O.M."/>
            <person name="Pohl T."/>
            <person name="Merkel B.J."/>
            <person name="Hornburger P."/>
            <person name="Mueller R.-W."/>
            <person name="Bruemmer F."/>
            <person name="Labrenz M."/>
            <person name="Spormann A.M."/>
            <person name="Op den Camp H."/>
            <person name="Overmann J."/>
            <person name="Amann R."/>
            <person name="Jetten M.S.M."/>
            <person name="Mascher T."/>
            <person name="Medema M.H."/>
            <person name="Devos D.P."/>
            <person name="Kaster A.-K."/>
            <person name="Ovreas L."/>
            <person name="Rohde M."/>
            <person name="Galperin M.Y."/>
            <person name="Jogler C."/>
        </authorList>
    </citation>
    <scope>NUCLEOTIDE SEQUENCE [LARGE SCALE GENOMIC DNA]</scope>
    <source>
        <strain evidence="2 3">Pla133</strain>
    </source>
</reference>
<accession>A0A518BK20</accession>
<evidence type="ECO:0000313" key="3">
    <source>
        <dbReference type="Proteomes" id="UP000316921"/>
    </source>
</evidence>
<protein>
    <submittedName>
        <fullName evidence="2">Uncharacterized protein</fullName>
    </submittedName>
</protein>
<evidence type="ECO:0000256" key="1">
    <source>
        <dbReference type="SAM" id="MobiDB-lite"/>
    </source>
</evidence>
<dbReference type="Proteomes" id="UP000316921">
    <property type="component" value="Chromosome"/>
</dbReference>
<name>A0A518BK20_9BACT</name>
<evidence type="ECO:0000313" key="2">
    <source>
        <dbReference type="EMBL" id="QDU67322.1"/>
    </source>
</evidence>
<feature type="region of interest" description="Disordered" evidence="1">
    <location>
        <begin position="1"/>
        <end position="29"/>
    </location>
</feature>
<dbReference type="RefSeq" id="WP_145065375.1">
    <property type="nucleotide sequence ID" value="NZ_CP036287.1"/>
</dbReference>
<dbReference type="AlphaFoldDB" id="A0A518BK20"/>
<dbReference type="EMBL" id="CP036287">
    <property type="protein sequence ID" value="QDU67322.1"/>
    <property type="molecule type" value="Genomic_DNA"/>
</dbReference>
<sequence length="131" mass="14270">MSDNLSKMLSEADRVSKGASPRVTRDQAESAMLDLAKREARPGESVAVSFARLCEDDARMQKLYDLGQAADVAESSAALAKGVSGDPRFDRLLMDHARLRKRAGESVEQAASRLLHEDDDIRSLYGIVYGG</sequence>
<keyword evidence="3" id="KW-1185">Reference proteome</keyword>